<evidence type="ECO:0000256" key="6">
    <source>
        <dbReference type="HAMAP-Rule" id="MF_01872"/>
    </source>
</evidence>
<dbReference type="eggNOG" id="COG4123">
    <property type="taxonomic scope" value="Bacteria"/>
</dbReference>
<evidence type="ECO:0000313" key="8">
    <source>
        <dbReference type="EMBL" id="EGJ71628.1"/>
    </source>
</evidence>
<reference evidence="8 9" key="1">
    <citation type="journal article" date="2011" name="Stand. Genomic Sci.">
        <title>Non-contiguous finished genome sequence of Bacteroides coprosuis type strain (PC139).</title>
        <authorList>
            <person name="Land M."/>
            <person name="Held B."/>
            <person name="Gronow S."/>
            <person name="Abt B."/>
            <person name="Lucas S."/>
            <person name="Del Rio T.G."/>
            <person name="Nolan M."/>
            <person name="Tice H."/>
            <person name="Cheng J.F."/>
            <person name="Pitluck S."/>
            <person name="Liolios K."/>
            <person name="Pagani I."/>
            <person name="Ivanova N."/>
            <person name="Mavromatis K."/>
            <person name="Mikhailova N."/>
            <person name="Pati A."/>
            <person name="Tapia R."/>
            <person name="Han C."/>
            <person name="Goodwin L."/>
            <person name="Chen A."/>
            <person name="Palaniappan K."/>
            <person name="Hauser L."/>
            <person name="Brambilla E.M."/>
            <person name="Rohde M."/>
            <person name="Goker M."/>
            <person name="Detter J.C."/>
            <person name="Woyke T."/>
            <person name="Bristow J."/>
            <person name="Eisen J.A."/>
            <person name="Markowitz V."/>
            <person name="Hugenholtz P."/>
            <person name="Kyrpides N.C."/>
            <person name="Klenk H.P."/>
            <person name="Lapidus A."/>
        </authorList>
    </citation>
    <scope>NUCLEOTIDE SEQUENCE</scope>
    <source>
        <strain evidence="8 9">DSM 18011</strain>
    </source>
</reference>
<keyword evidence="5 6" id="KW-0819">tRNA processing</keyword>
<dbReference type="InterPro" id="IPR050210">
    <property type="entry name" value="tRNA_Adenine-N(6)_MTase"/>
</dbReference>
<dbReference type="EC" id="2.1.1.223" evidence="6"/>
<evidence type="ECO:0000256" key="3">
    <source>
        <dbReference type="ARBA" id="ARBA00022679"/>
    </source>
</evidence>
<dbReference type="AlphaFoldDB" id="F3ZPH1"/>
<comment type="function">
    <text evidence="6">Specifically methylates the adenine in position 37 of tRNA(1)(Val) (anticodon cmo5UAC).</text>
</comment>
<comment type="similarity">
    <text evidence="6">Belongs to the methyltransferase superfamily. tRNA (adenine-N(6)-)-methyltransferase family.</text>
</comment>
<dbReference type="GO" id="GO:0003676">
    <property type="term" value="F:nucleic acid binding"/>
    <property type="evidence" value="ECO:0007669"/>
    <property type="project" value="InterPro"/>
</dbReference>
<proteinExistence type="inferred from homology"/>
<evidence type="ECO:0000259" key="7">
    <source>
        <dbReference type="Pfam" id="PF05175"/>
    </source>
</evidence>
<sequence length="235" mass="26580">MANPYFKFKQFTIWHDKCAMKVGTDGVLLGASAPVTNANFILDVGTGTGLIALMLAQRTVSAQIKALEIDEDAVIQAKENIERSPWKDRIEVIQSDFNLYEPNEKYDLIVSNPPYFVDSLLSPHKQRTNARHTQTLSFDALLDGVVRCLSAVGRFSVILPIEVQDLFCGLAKDRGLFLNKILYIQTKPGASAKRIILDFSFVESILLEDMLLVELARHQYSKEYIQLTKDFYLKM</sequence>
<dbReference type="EMBL" id="CM001167">
    <property type="protein sequence ID" value="EGJ71628.1"/>
    <property type="molecule type" value="Genomic_DNA"/>
</dbReference>
<keyword evidence="9" id="KW-1185">Reference proteome</keyword>
<dbReference type="OrthoDB" id="5383291at2"/>
<feature type="domain" description="Methyltransferase small" evidence="7">
    <location>
        <begin position="36"/>
        <end position="117"/>
    </location>
</feature>
<protein>
    <recommendedName>
        <fullName evidence="6">tRNA1(Val) (adenine(37)-N6)-methyltransferase</fullName>
        <ecNumber evidence="6">2.1.1.223</ecNumber>
    </recommendedName>
    <alternativeName>
        <fullName evidence="6">tRNA m6A37 methyltransferase</fullName>
    </alternativeName>
</protein>
<dbReference type="SUPFAM" id="SSF53335">
    <property type="entry name" value="S-adenosyl-L-methionine-dependent methyltransferases"/>
    <property type="match status" value="1"/>
</dbReference>
<dbReference type="Proteomes" id="UP000018439">
    <property type="component" value="Chromosome"/>
</dbReference>
<keyword evidence="4 6" id="KW-0949">S-adenosyl-L-methionine</keyword>
<evidence type="ECO:0000256" key="4">
    <source>
        <dbReference type="ARBA" id="ARBA00022691"/>
    </source>
</evidence>
<dbReference type="InterPro" id="IPR007848">
    <property type="entry name" value="Small_mtfrase_dom"/>
</dbReference>
<dbReference type="InterPro" id="IPR002052">
    <property type="entry name" value="DNA_methylase_N6_adenine_CS"/>
</dbReference>
<keyword evidence="2 6" id="KW-0489">Methyltransferase</keyword>
<dbReference type="GO" id="GO:0008033">
    <property type="term" value="P:tRNA processing"/>
    <property type="evidence" value="ECO:0007669"/>
    <property type="project" value="UniProtKB-UniRule"/>
</dbReference>
<organism evidence="8 9">
    <name type="scientific">Bacteroides coprosuis DSM 18011</name>
    <dbReference type="NCBI Taxonomy" id="679937"/>
    <lineage>
        <taxon>Bacteria</taxon>
        <taxon>Pseudomonadati</taxon>
        <taxon>Bacteroidota</taxon>
        <taxon>Bacteroidia</taxon>
        <taxon>Bacteroidales</taxon>
        <taxon>Bacteroidaceae</taxon>
        <taxon>Bacteroides</taxon>
    </lineage>
</organism>
<comment type="subcellular location">
    <subcellularLocation>
        <location evidence="6">Cytoplasm</location>
    </subcellularLocation>
</comment>
<dbReference type="PROSITE" id="PS00092">
    <property type="entry name" value="N6_MTASE"/>
    <property type="match status" value="1"/>
</dbReference>
<keyword evidence="3 6" id="KW-0808">Transferase</keyword>
<dbReference type="STRING" id="679937.Bcop_1433"/>
<dbReference type="Pfam" id="PF05175">
    <property type="entry name" value="MTS"/>
    <property type="match status" value="1"/>
</dbReference>
<dbReference type="GO" id="GO:0016430">
    <property type="term" value="F:tRNA (adenine-N6)-methyltransferase activity"/>
    <property type="evidence" value="ECO:0007669"/>
    <property type="project" value="UniProtKB-UniRule"/>
</dbReference>
<accession>F3ZPH1</accession>
<keyword evidence="1 6" id="KW-0963">Cytoplasm</keyword>
<evidence type="ECO:0000256" key="2">
    <source>
        <dbReference type="ARBA" id="ARBA00022603"/>
    </source>
</evidence>
<dbReference type="HAMAP" id="MF_01872">
    <property type="entry name" value="tRNA_methyltr_YfiC"/>
    <property type="match status" value="1"/>
</dbReference>
<gene>
    <name evidence="8" type="ORF">Bcop_1433</name>
</gene>
<name>F3ZPH1_9BACE</name>
<dbReference type="PANTHER" id="PTHR47739:SF1">
    <property type="entry name" value="TRNA1(VAL) (ADENINE(37)-N6)-METHYLTRANSFERASE"/>
    <property type="match status" value="1"/>
</dbReference>
<dbReference type="CDD" id="cd02440">
    <property type="entry name" value="AdoMet_MTases"/>
    <property type="match status" value="1"/>
</dbReference>
<dbReference type="GO" id="GO:0032259">
    <property type="term" value="P:methylation"/>
    <property type="evidence" value="ECO:0007669"/>
    <property type="project" value="UniProtKB-KW"/>
</dbReference>
<dbReference type="InterPro" id="IPR029063">
    <property type="entry name" value="SAM-dependent_MTases_sf"/>
</dbReference>
<comment type="catalytic activity">
    <reaction evidence="6">
        <text>adenosine(37) in tRNA1(Val) + S-adenosyl-L-methionine = N(6)-methyladenosine(37) in tRNA1(Val) + S-adenosyl-L-homocysteine + H(+)</text>
        <dbReference type="Rhea" id="RHEA:43160"/>
        <dbReference type="Rhea" id="RHEA-COMP:10369"/>
        <dbReference type="Rhea" id="RHEA-COMP:10370"/>
        <dbReference type="ChEBI" id="CHEBI:15378"/>
        <dbReference type="ChEBI" id="CHEBI:57856"/>
        <dbReference type="ChEBI" id="CHEBI:59789"/>
        <dbReference type="ChEBI" id="CHEBI:74411"/>
        <dbReference type="ChEBI" id="CHEBI:74449"/>
        <dbReference type="EC" id="2.1.1.223"/>
    </reaction>
</comment>
<dbReference type="PANTHER" id="PTHR47739">
    <property type="entry name" value="TRNA1(VAL) (ADENINE(37)-N6)-METHYLTRANSFERASE"/>
    <property type="match status" value="1"/>
</dbReference>
<evidence type="ECO:0000256" key="5">
    <source>
        <dbReference type="ARBA" id="ARBA00022694"/>
    </source>
</evidence>
<dbReference type="HOGENOM" id="CLU_061983_0_0_10"/>
<dbReference type="InterPro" id="IPR022882">
    <property type="entry name" value="tRNA_adenine-N6_MeTrfase"/>
</dbReference>
<dbReference type="Gene3D" id="3.40.50.150">
    <property type="entry name" value="Vaccinia Virus protein VP39"/>
    <property type="match status" value="1"/>
</dbReference>
<evidence type="ECO:0000313" key="9">
    <source>
        <dbReference type="Proteomes" id="UP000018439"/>
    </source>
</evidence>
<dbReference type="GO" id="GO:0005737">
    <property type="term" value="C:cytoplasm"/>
    <property type="evidence" value="ECO:0007669"/>
    <property type="project" value="UniProtKB-SubCell"/>
</dbReference>
<evidence type="ECO:0000256" key="1">
    <source>
        <dbReference type="ARBA" id="ARBA00022490"/>
    </source>
</evidence>